<evidence type="ECO:0000256" key="2">
    <source>
        <dbReference type="SAM" id="Phobius"/>
    </source>
</evidence>
<proteinExistence type="predicted"/>
<evidence type="ECO:0000313" key="4">
    <source>
        <dbReference type="EMBL" id="MFD2835048.1"/>
    </source>
</evidence>
<dbReference type="GO" id="GO:0004673">
    <property type="term" value="F:protein histidine kinase activity"/>
    <property type="evidence" value="ECO:0007669"/>
    <property type="project" value="UniProtKB-EC"/>
</dbReference>
<feature type="transmembrane region" description="Helical" evidence="2">
    <location>
        <begin position="63"/>
        <end position="82"/>
    </location>
</feature>
<keyword evidence="4" id="KW-0808">Transferase</keyword>
<feature type="domain" description="Signal transduction histidine kinase internal region" evidence="3">
    <location>
        <begin position="150"/>
        <end position="223"/>
    </location>
</feature>
<feature type="transmembrane region" description="Helical" evidence="2">
    <location>
        <begin position="109"/>
        <end position="132"/>
    </location>
</feature>
<dbReference type="InterPro" id="IPR050640">
    <property type="entry name" value="Bact_2-comp_sensor_kinase"/>
</dbReference>
<reference evidence="5" key="1">
    <citation type="journal article" date="2019" name="Int. J. Syst. Evol. Microbiol.">
        <title>The Global Catalogue of Microorganisms (GCM) 10K type strain sequencing project: providing services to taxonomists for standard genome sequencing and annotation.</title>
        <authorList>
            <consortium name="The Broad Institute Genomics Platform"/>
            <consortium name="The Broad Institute Genome Sequencing Center for Infectious Disease"/>
            <person name="Wu L."/>
            <person name="Ma J."/>
        </authorList>
    </citation>
    <scope>NUCLEOTIDE SEQUENCE [LARGE SCALE GENOMIC DNA]</scope>
    <source>
        <strain evidence="5">KCTC 52925</strain>
    </source>
</reference>
<keyword evidence="2" id="KW-0472">Membrane</keyword>
<dbReference type="Proteomes" id="UP001597438">
    <property type="component" value="Unassembled WGS sequence"/>
</dbReference>
<dbReference type="EC" id="2.7.13.3" evidence="4"/>
<accession>A0ABW5XCD7</accession>
<evidence type="ECO:0000313" key="5">
    <source>
        <dbReference type="Proteomes" id="UP001597438"/>
    </source>
</evidence>
<dbReference type="EMBL" id="JBHUOJ010000037">
    <property type="protein sequence ID" value="MFD2835048.1"/>
    <property type="molecule type" value="Genomic_DNA"/>
</dbReference>
<keyword evidence="1" id="KW-0175">Coiled coil</keyword>
<sequence>MERSKRYIFQVVLWFGIWLVLWLLEGLQPRFLLTNIPAFICQSLLLAGLIFYASPLLLFQKKYWAFLMISIISVVGFAYFSAEFGPAPPRLNAPLNPSGPLPPQLPSKFFIHLLMISLSYILATLLETFLYAQEKEKENIRNKNENLQTEIKLLKSQINPHFLFNALNNIYALSAIDPAKTQESISYLSDMLRYVLYECEQDQVPLEKEVTYMENYIKLFTLKSSNPYPIKTDFKIGNNNLQIAPMLFIPFMENALKHSNIEKRGNTYIKLKLHANNREIFFEIENSIPENPIHKDAVGGIGIENVKRRLKILYPDRHQLQIKSQPTSFLVQLNIAIDEKN</sequence>
<keyword evidence="2" id="KW-0812">Transmembrane</keyword>
<dbReference type="InterPro" id="IPR010559">
    <property type="entry name" value="Sig_transdc_His_kin_internal"/>
</dbReference>
<evidence type="ECO:0000256" key="1">
    <source>
        <dbReference type="SAM" id="Coils"/>
    </source>
</evidence>
<protein>
    <submittedName>
        <fullName evidence="4">Sensor histidine kinase</fullName>
        <ecNumber evidence="4">2.7.13.3</ecNumber>
    </submittedName>
</protein>
<name>A0ABW5XCD7_9FLAO</name>
<organism evidence="4 5">
    <name type="scientific">Christiangramia antarctica</name>
    <dbReference type="NCBI Taxonomy" id="2058158"/>
    <lineage>
        <taxon>Bacteria</taxon>
        <taxon>Pseudomonadati</taxon>
        <taxon>Bacteroidota</taxon>
        <taxon>Flavobacteriia</taxon>
        <taxon>Flavobacteriales</taxon>
        <taxon>Flavobacteriaceae</taxon>
        <taxon>Christiangramia</taxon>
    </lineage>
</organism>
<dbReference type="PANTHER" id="PTHR34220:SF7">
    <property type="entry name" value="SENSOR HISTIDINE KINASE YPDA"/>
    <property type="match status" value="1"/>
</dbReference>
<dbReference type="Pfam" id="PF06580">
    <property type="entry name" value="His_kinase"/>
    <property type="match status" value="1"/>
</dbReference>
<evidence type="ECO:0000259" key="3">
    <source>
        <dbReference type="Pfam" id="PF06580"/>
    </source>
</evidence>
<comment type="caution">
    <text evidence="4">The sequence shown here is derived from an EMBL/GenBank/DDBJ whole genome shotgun (WGS) entry which is preliminary data.</text>
</comment>
<gene>
    <name evidence="4" type="ORF">ACFSYS_17295</name>
</gene>
<keyword evidence="2" id="KW-1133">Transmembrane helix</keyword>
<dbReference type="PANTHER" id="PTHR34220">
    <property type="entry name" value="SENSOR HISTIDINE KINASE YPDA"/>
    <property type="match status" value="1"/>
</dbReference>
<dbReference type="Gene3D" id="3.30.565.10">
    <property type="entry name" value="Histidine kinase-like ATPase, C-terminal domain"/>
    <property type="match status" value="1"/>
</dbReference>
<dbReference type="InterPro" id="IPR036890">
    <property type="entry name" value="HATPase_C_sf"/>
</dbReference>
<feature type="transmembrane region" description="Helical" evidence="2">
    <location>
        <begin position="36"/>
        <end position="58"/>
    </location>
</feature>
<feature type="coiled-coil region" evidence="1">
    <location>
        <begin position="130"/>
        <end position="157"/>
    </location>
</feature>
<feature type="transmembrane region" description="Helical" evidence="2">
    <location>
        <begin position="7"/>
        <end position="24"/>
    </location>
</feature>
<dbReference type="RefSeq" id="WP_251740188.1">
    <property type="nucleotide sequence ID" value="NZ_JBHUOJ010000037.1"/>
</dbReference>
<keyword evidence="4" id="KW-0418">Kinase</keyword>
<keyword evidence="5" id="KW-1185">Reference proteome</keyword>